<accession>A0A285NTD5</accession>
<keyword evidence="1" id="KW-0808">Transferase</keyword>
<dbReference type="CDD" id="cd00156">
    <property type="entry name" value="REC"/>
    <property type="match status" value="1"/>
</dbReference>
<keyword evidence="4" id="KW-0804">Transcription</keyword>
<dbReference type="Pfam" id="PF01590">
    <property type="entry name" value="GAF"/>
    <property type="match status" value="1"/>
</dbReference>
<dbReference type="GO" id="GO:0016301">
    <property type="term" value="F:kinase activity"/>
    <property type="evidence" value="ECO:0007669"/>
    <property type="project" value="UniProtKB-KW"/>
</dbReference>
<dbReference type="SMART" id="SM00065">
    <property type="entry name" value="GAF"/>
    <property type="match status" value="2"/>
</dbReference>
<proteinExistence type="predicted"/>
<dbReference type="Gene3D" id="3.40.50.2300">
    <property type="match status" value="1"/>
</dbReference>
<dbReference type="Pfam" id="PF04967">
    <property type="entry name" value="HTH_10"/>
    <property type="match status" value="1"/>
</dbReference>
<dbReference type="Proteomes" id="UP000219453">
    <property type="component" value="Unassembled WGS sequence"/>
</dbReference>
<organism evidence="8 9">
    <name type="scientific">Natronoarchaeum philippinense</name>
    <dbReference type="NCBI Taxonomy" id="558529"/>
    <lineage>
        <taxon>Archaea</taxon>
        <taxon>Methanobacteriati</taxon>
        <taxon>Methanobacteriota</taxon>
        <taxon>Stenosarchaea group</taxon>
        <taxon>Halobacteria</taxon>
        <taxon>Halobacteriales</taxon>
        <taxon>Natronoarchaeaceae</taxon>
    </lineage>
</organism>
<dbReference type="InterPro" id="IPR031803">
    <property type="entry name" value="BAT_GAF/HTH-assoc"/>
</dbReference>
<dbReference type="InterPro" id="IPR000700">
    <property type="entry name" value="PAS-assoc_C"/>
</dbReference>
<evidence type="ECO:0000256" key="3">
    <source>
        <dbReference type="ARBA" id="ARBA00023015"/>
    </source>
</evidence>
<evidence type="ECO:0000256" key="2">
    <source>
        <dbReference type="ARBA" id="ARBA00022777"/>
    </source>
</evidence>
<sequence length="1004" mass="109971">MTGDGTGRVTAEPDQHSVIFIGDDAAVVDALTTELPSASVRRVEEPDHALNGPLDGADCLICADQLDDVAGVNVVRAIRERRPDVPVVLYGTPDSSAEITAAFDAGATDYLQRAGEHSPPALARKVAALVTDGAGSTLSRSAASSRERELEESRRRYRTLIENFPNGAVALVDPQLRYVTFGGTPEGQTELTRTDLEGEPLREALPEEIAEVVVPRYEAALGGERSSVEATIDGESYQFHFVPVRDDDGEVFAAMGLSQNVTDRKIRESALEAHVQQQRALADLRRLALAETALDDLFAEATELVADVLDHEYAKVLEFDEGGDELLLRAGVGWRDGAVGSATVDARDNSQAGHTVLMGEPVVVEDLDTEARFAGPELLTDHDVSSGISVVVGPRDNPWGVFGTHTTDRRTYDDHEVEFVRHVTDLLATAIERERREEQIGALSDVTRLLMELESIEAVCDVVAESAPGDLGLPIAVVARYDEQAGKLRPAAATPLGEQLLERTDLFDVESGPAWEAFVNDEQRSDAPDRRIELPAEPVVLRERLALPLGRHGVLLVGVAGEGTMPDPQLGFVQTVAATIRAALDRAEREETLRDREAALQRKNEDLERLARVNEVVRGIEQVLVGASSRSEIETAVCDQLATVSPYELAWIGRHDGDGGLSRVAATGEVSYLADIDLSARDTEDREPSLAAAESGDVQVIDGVHAEPPLSRWRQSALRNGISSAVSVPIEYGRYRYGVLTVYGDRADLFDGRERETLADLCDTIAYAINAVESKRALVGDEVVELELELYDPDSFVFQFLADSGGQFDFENVFLQEGGGLRTLFSVSDATPDAVREYAARSPFVEDLRQITDDEPPLYECTLTEGGLIPRLLDHGARPQEITATGERARLVVELPATVDVRGFVEMLRAMFDVVELRARRERTLQTRSRREFQAELDAELTDRQREVLRTAYFGGFFETPRRRTGEEIGASLDISQPTFNTHLRAAQRKLFELLYGSADRETE</sequence>
<dbReference type="SUPFAM" id="SSF55781">
    <property type="entry name" value="GAF domain-like"/>
    <property type="match status" value="3"/>
</dbReference>
<dbReference type="Pfam" id="PF08448">
    <property type="entry name" value="PAS_4"/>
    <property type="match status" value="1"/>
</dbReference>
<dbReference type="InterPro" id="IPR000014">
    <property type="entry name" value="PAS"/>
</dbReference>
<dbReference type="InterPro" id="IPR013656">
    <property type="entry name" value="PAS_4"/>
</dbReference>
<dbReference type="InterPro" id="IPR035965">
    <property type="entry name" value="PAS-like_dom_sf"/>
</dbReference>
<dbReference type="Gene3D" id="1.10.10.10">
    <property type="entry name" value="Winged helix-like DNA-binding domain superfamily/Winged helix DNA-binding domain"/>
    <property type="match status" value="1"/>
</dbReference>
<gene>
    <name evidence="8" type="ORF">SAMN06269185_1911</name>
</gene>
<dbReference type="OrthoDB" id="342253at2157"/>
<evidence type="ECO:0000256" key="5">
    <source>
        <dbReference type="PROSITE-ProRule" id="PRU00169"/>
    </source>
</evidence>
<reference evidence="8 9" key="1">
    <citation type="submission" date="2017-09" db="EMBL/GenBank/DDBJ databases">
        <authorList>
            <person name="Ehlers B."/>
            <person name="Leendertz F.H."/>
        </authorList>
    </citation>
    <scope>NUCLEOTIDE SEQUENCE [LARGE SCALE GENOMIC DNA]</scope>
    <source>
        <strain evidence="8 9">DSM 27208</strain>
    </source>
</reference>
<dbReference type="SUPFAM" id="SSF55785">
    <property type="entry name" value="PYP-like sensor domain (PAS domain)"/>
    <property type="match status" value="1"/>
</dbReference>
<dbReference type="PANTHER" id="PTHR34236">
    <property type="entry name" value="DIMETHYL SULFOXIDE REDUCTASE TRANSCRIPTIONAL ACTIVATOR"/>
    <property type="match status" value="1"/>
</dbReference>
<dbReference type="InterPro" id="IPR013324">
    <property type="entry name" value="RNA_pol_sigma_r3/r4-like"/>
</dbReference>
<dbReference type="PROSITE" id="PS50113">
    <property type="entry name" value="PAC"/>
    <property type="match status" value="1"/>
</dbReference>
<evidence type="ECO:0000313" key="8">
    <source>
        <dbReference type="EMBL" id="SNZ12764.1"/>
    </source>
</evidence>
<dbReference type="Pfam" id="PF13185">
    <property type="entry name" value="GAF_2"/>
    <property type="match status" value="2"/>
</dbReference>
<dbReference type="Pfam" id="PF15915">
    <property type="entry name" value="BAT"/>
    <property type="match status" value="1"/>
</dbReference>
<dbReference type="InterPro" id="IPR011006">
    <property type="entry name" value="CheY-like_superfamily"/>
</dbReference>
<protein>
    <submittedName>
        <fullName evidence="8">PAS domain S-box-containing protein</fullName>
    </submittedName>
</protein>
<dbReference type="Gene3D" id="3.30.450.40">
    <property type="match status" value="3"/>
</dbReference>
<dbReference type="GO" id="GO:0000160">
    <property type="term" value="P:phosphorelay signal transduction system"/>
    <property type="evidence" value="ECO:0007669"/>
    <property type="project" value="InterPro"/>
</dbReference>
<comment type="caution">
    <text evidence="5">Lacks conserved residue(s) required for the propagation of feature annotation.</text>
</comment>
<dbReference type="EMBL" id="OBEJ01000002">
    <property type="protein sequence ID" value="SNZ12764.1"/>
    <property type="molecule type" value="Genomic_DNA"/>
</dbReference>
<feature type="domain" description="Response regulatory" evidence="6">
    <location>
        <begin position="17"/>
        <end position="128"/>
    </location>
</feature>
<keyword evidence="9" id="KW-1185">Reference proteome</keyword>
<dbReference type="InterPro" id="IPR001789">
    <property type="entry name" value="Sig_transdc_resp-reg_receiver"/>
</dbReference>
<evidence type="ECO:0000313" key="9">
    <source>
        <dbReference type="Proteomes" id="UP000219453"/>
    </source>
</evidence>
<dbReference type="InterPro" id="IPR003018">
    <property type="entry name" value="GAF"/>
</dbReference>
<evidence type="ECO:0000259" key="7">
    <source>
        <dbReference type="PROSITE" id="PS50113"/>
    </source>
</evidence>
<evidence type="ECO:0000259" key="6">
    <source>
        <dbReference type="PROSITE" id="PS50110"/>
    </source>
</evidence>
<evidence type="ECO:0000256" key="4">
    <source>
        <dbReference type="ARBA" id="ARBA00023163"/>
    </source>
</evidence>
<evidence type="ECO:0000256" key="1">
    <source>
        <dbReference type="ARBA" id="ARBA00022679"/>
    </source>
</evidence>
<dbReference type="NCBIfam" id="TIGR00229">
    <property type="entry name" value="sensory_box"/>
    <property type="match status" value="1"/>
</dbReference>
<keyword evidence="2" id="KW-0418">Kinase</keyword>
<dbReference type="AlphaFoldDB" id="A0A285NTD5"/>
<dbReference type="PANTHER" id="PTHR34236:SF1">
    <property type="entry name" value="DIMETHYL SULFOXIDE REDUCTASE TRANSCRIPTIONAL ACTIVATOR"/>
    <property type="match status" value="1"/>
</dbReference>
<dbReference type="SUPFAM" id="SSF52172">
    <property type="entry name" value="CheY-like"/>
    <property type="match status" value="1"/>
</dbReference>
<dbReference type="Gene3D" id="3.30.450.20">
    <property type="entry name" value="PAS domain"/>
    <property type="match status" value="1"/>
</dbReference>
<feature type="domain" description="PAC" evidence="7">
    <location>
        <begin position="221"/>
        <end position="273"/>
    </location>
</feature>
<dbReference type="InterPro" id="IPR036388">
    <property type="entry name" value="WH-like_DNA-bd_sf"/>
</dbReference>
<dbReference type="InterPro" id="IPR029016">
    <property type="entry name" value="GAF-like_dom_sf"/>
</dbReference>
<dbReference type="SUPFAM" id="SSF88659">
    <property type="entry name" value="Sigma3 and sigma4 domains of RNA polymerase sigma factors"/>
    <property type="match status" value="1"/>
</dbReference>
<keyword evidence="3" id="KW-0805">Transcription regulation</keyword>
<name>A0A285NTD5_NATPI</name>
<dbReference type="RefSeq" id="WP_097008834.1">
    <property type="nucleotide sequence ID" value="NZ_OBEJ01000002.1"/>
</dbReference>
<dbReference type="PROSITE" id="PS50110">
    <property type="entry name" value="RESPONSE_REGULATORY"/>
    <property type="match status" value="1"/>
</dbReference>
<dbReference type="InterPro" id="IPR007050">
    <property type="entry name" value="HTH_bacterioopsin"/>
</dbReference>